<dbReference type="InterPro" id="IPR036624">
    <property type="entry name" value="Hcp1-lik_sf"/>
</dbReference>
<dbReference type="InterPro" id="IPR041408">
    <property type="entry name" value="Hcp_Tssd"/>
</dbReference>
<evidence type="ECO:0000313" key="1">
    <source>
        <dbReference type="EMBL" id="MCX8523660.1"/>
    </source>
</evidence>
<organism evidence="1 2">
    <name type="scientific">Chryseobacterium formosus</name>
    <dbReference type="NCBI Taxonomy" id="1537363"/>
    <lineage>
        <taxon>Bacteria</taxon>
        <taxon>Pseudomonadati</taxon>
        <taxon>Bacteroidota</taxon>
        <taxon>Flavobacteriia</taxon>
        <taxon>Flavobacteriales</taxon>
        <taxon>Weeksellaceae</taxon>
        <taxon>Chryseobacterium group</taxon>
        <taxon>Chryseobacterium</taxon>
    </lineage>
</organism>
<protein>
    <submittedName>
        <fullName evidence="1">Phage tail protein</fullName>
    </submittedName>
</protein>
<dbReference type="Pfam" id="PF17642">
    <property type="entry name" value="TssD"/>
    <property type="match status" value="1"/>
</dbReference>
<evidence type="ECO:0000313" key="2">
    <source>
        <dbReference type="Proteomes" id="UP001073122"/>
    </source>
</evidence>
<dbReference type="SUPFAM" id="SSF141452">
    <property type="entry name" value="Hcp1-like"/>
    <property type="match status" value="1"/>
</dbReference>
<name>A0ABT3XNF2_9FLAO</name>
<reference evidence="1" key="1">
    <citation type="submission" date="2022-10" db="EMBL/GenBank/DDBJ databases">
        <title>Chryseobacterium sp. nov., a novel bacterial species.</title>
        <authorList>
            <person name="Cao Y."/>
        </authorList>
    </citation>
    <scope>NUCLEOTIDE SEQUENCE</scope>
    <source>
        <strain evidence="1">CCTCC AB2015118</strain>
    </source>
</reference>
<dbReference type="Proteomes" id="UP001073122">
    <property type="component" value="Unassembled WGS sequence"/>
</dbReference>
<gene>
    <name evidence="1" type="ORF">OF897_06960</name>
</gene>
<accession>A0ABT3XNF2</accession>
<dbReference type="RefSeq" id="WP_267264969.1">
    <property type="nucleotide sequence ID" value="NZ_JAOVZW010000008.1"/>
</dbReference>
<keyword evidence="2" id="KW-1185">Reference proteome</keyword>
<comment type="caution">
    <text evidence="1">The sequence shown here is derived from an EMBL/GenBank/DDBJ whole genome shotgun (WGS) entry which is preliminary data.</text>
</comment>
<sequence>MSFKAKFKAAGIERNILAVDFGMLQETDPTGRPSSVTRGGKIHVTVEGTGATDLFEWMTNSFERKDGSLVFIKRDSDATLKELKFKEAYIVKYKEDFDSTGENPLTETFTLSAKEIEMGNANHINEWTL</sequence>
<dbReference type="EMBL" id="JAOVZW010000008">
    <property type="protein sequence ID" value="MCX8523660.1"/>
    <property type="molecule type" value="Genomic_DNA"/>
</dbReference>
<proteinExistence type="predicted"/>